<evidence type="ECO:0000313" key="3">
    <source>
        <dbReference type="Proteomes" id="UP000245212"/>
    </source>
</evidence>
<protein>
    <submittedName>
        <fullName evidence="2">MOSC domain-containing protein</fullName>
    </submittedName>
</protein>
<sequence>MSIIIKSLHIYPIKSCAGIDLLRSPISAAGLRHDRQWMIVDTAGRFMTQRQWPRMALIRVGIETGTLRLQAPGRADCAVDIGVPVQGAAIQTAVWNDPLHVLDMGDAVAAWLSETLGTACRLVAQDPAQRRLASLERVQAWIARQGETDFPLEHAFGFADGYPLLVTSQGSLEELNRVIQTDGDEPVGMDRFRPNIVLEGLEGYDEDYVAQLQIGAVRIALVKPCARCSMPDIDPLTAASGNQPGKALARTRQQADGIMFGQNGVASAPEGAELRVGQEVEIEYAF</sequence>
<dbReference type="GO" id="GO:0030151">
    <property type="term" value="F:molybdenum ion binding"/>
    <property type="evidence" value="ECO:0007669"/>
    <property type="project" value="InterPro"/>
</dbReference>
<dbReference type="PANTHER" id="PTHR14237">
    <property type="entry name" value="MOLYBDOPTERIN COFACTOR SULFURASE MOSC"/>
    <property type="match status" value="1"/>
</dbReference>
<dbReference type="Pfam" id="PF03473">
    <property type="entry name" value="MOSC"/>
    <property type="match status" value="1"/>
</dbReference>
<reference evidence="3" key="1">
    <citation type="submission" date="2018-05" db="EMBL/GenBank/DDBJ databases">
        <authorList>
            <person name="Li Y."/>
        </authorList>
    </citation>
    <scope>NUCLEOTIDE SEQUENCE [LARGE SCALE GENOMIC DNA]</scope>
    <source>
        <strain evidence="3">3d-2-2</strain>
    </source>
</reference>
<dbReference type="InterPro" id="IPR005303">
    <property type="entry name" value="MOCOS_middle"/>
</dbReference>
<evidence type="ECO:0000259" key="1">
    <source>
        <dbReference type="PROSITE" id="PS51340"/>
    </source>
</evidence>
<dbReference type="Proteomes" id="UP000245212">
    <property type="component" value="Unassembled WGS sequence"/>
</dbReference>
<dbReference type="InterPro" id="IPR005302">
    <property type="entry name" value="MoCF_Sase_C"/>
</dbReference>
<dbReference type="InterPro" id="IPR011037">
    <property type="entry name" value="Pyrv_Knase-like_insert_dom_sf"/>
</dbReference>
<dbReference type="GO" id="GO:0030170">
    <property type="term" value="F:pyridoxal phosphate binding"/>
    <property type="evidence" value="ECO:0007669"/>
    <property type="project" value="InterPro"/>
</dbReference>
<gene>
    <name evidence="2" type="ORF">DD235_01390</name>
</gene>
<organism evidence="2 3">
    <name type="scientific">Corticimicrobacter populi</name>
    <dbReference type="NCBI Taxonomy" id="2175229"/>
    <lineage>
        <taxon>Bacteria</taxon>
        <taxon>Pseudomonadati</taxon>
        <taxon>Pseudomonadota</taxon>
        <taxon>Betaproteobacteria</taxon>
        <taxon>Burkholderiales</taxon>
        <taxon>Alcaligenaceae</taxon>
        <taxon>Corticimicrobacter</taxon>
    </lineage>
</organism>
<keyword evidence="3" id="KW-1185">Reference proteome</keyword>
<dbReference type="GO" id="GO:0003824">
    <property type="term" value="F:catalytic activity"/>
    <property type="evidence" value="ECO:0007669"/>
    <property type="project" value="InterPro"/>
</dbReference>
<dbReference type="PANTHER" id="PTHR14237:SF19">
    <property type="entry name" value="MITOCHONDRIAL AMIDOXIME REDUCING COMPONENT 1"/>
    <property type="match status" value="1"/>
</dbReference>
<dbReference type="RefSeq" id="WP_109060957.1">
    <property type="nucleotide sequence ID" value="NZ_QETA01000001.1"/>
</dbReference>
<dbReference type="SUPFAM" id="SSF50800">
    <property type="entry name" value="PK beta-barrel domain-like"/>
    <property type="match status" value="1"/>
</dbReference>
<comment type="caution">
    <text evidence="2">The sequence shown here is derived from an EMBL/GenBank/DDBJ whole genome shotgun (WGS) entry which is preliminary data.</text>
</comment>
<name>A0A2V1K5P4_9BURK</name>
<proteinExistence type="predicted"/>
<dbReference type="EMBL" id="QETA01000001">
    <property type="protein sequence ID" value="PWF25553.1"/>
    <property type="molecule type" value="Genomic_DNA"/>
</dbReference>
<dbReference type="AlphaFoldDB" id="A0A2V1K5P4"/>
<dbReference type="PROSITE" id="PS51340">
    <property type="entry name" value="MOSC"/>
    <property type="match status" value="1"/>
</dbReference>
<accession>A0A2V1K5P4</accession>
<dbReference type="Pfam" id="PF03476">
    <property type="entry name" value="MOSC_N"/>
    <property type="match status" value="1"/>
</dbReference>
<feature type="domain" description="MOSC" evidence="1">
    <location>
        <begin position="120"/>
        <end position="283"/>
    </location>
</feature>
<dbReference type="SUPFAM" id="SSF141673">
    <property type="entry name" value="MOSC N-terminal domain-like"/>
    <property type="match status" value="1"/>
</dbReference>
<evidence type="ECO:0000313" key="2">
    <source>
        <dbReference type="EMBL" id="PWF25553.1"/>
    </source>
</evidence>